<organism evidence="1 2">
    <name type="scientific">Sphaerodactylus townsendi</name>
    <dbReference type="NCBI Taxonomy" id="933632"/>
    <lineage>
        <taxon>Eukaryota</taxon>
        <taxon>Metazoa</taxon>
        <taxon>Chordata</taxon>
        <taxon>Craniata</taxon>
        <taxon>Vertebrata</taxon>
        <taxon>Euteleostomi</taxon>
        <taxon>Lepidosauria</taxon>
        <taxon>Squamata</taxon>
        <taxon>Bifurcata</taxon>
        <taxon>Gekkota</taxon>
        <taxon>Sphaerodactylidae</taxon>
        <taxon>Sphaerodactylus</taxon>
    </lineage>
</organism>
<name>A0ACB8F8J8_9SAUR</name>
<keyword evidence="2" id="KW-1185">Reference proteome</keyword>
<protein>
    <submittedName>
        <fullName evidence="1">Uncharacterized protein</fullName>
    </submittedName>
</protein>
<comment type="caution">
    <text evidence="1">The sequence shown here is derived from an EMBL/GenBank/DDBJ whole genome shotgun (WGS) entry which is preliminary data.</text>
</comment>
<accession>A0ACB8F8J8</accession>
<evidence type="ECO:0000313" key="2">
    <source>
        <dbReference type="Proteomes" id="UP000827872"/>
    </source>
</evidence>
<reference evidence="1" key="1">
    <citation type="submission" date="2021-08" db="EMBL/GenBank/DDBJ databases">
        <title>The first chromosome-level gecko genome reveals the dynamic sex chromosomes of Neotropical dwarf geckos (Sphaerodactylidae: Sphaerodactylus).</title>
        <authorList>
            <person name="Pinto B.J."/>
            <person name="Keating S.E."/>
            <person name="Gamble T."/>
        </authorList>
    </citation>
    <scope>NUCLEOTIDE SEQUENCE</scope>
    <source>
        <strain evidence="1">TG3544</strain>
    </source>
</reference>
<evidence type="ECO:0000313" key="1">
    <source>
        <dbReference type="EMBL" id="KAH8001504.1"/>
    </source>
</evidence>
<dbReference type="EMBL" id="CM037621">
    <property type="protein sequence ID" value="KAH8001504.1"/>
    <property type="molecule type" value="Genomic_DNA"/>
</dbReference>
<proteinExistence type="predicted"/>
<sequence length="79" mass="9116">MRALWHSHNTMRDPEAVPVPEVELKTVTCVPENQRDRDPYQQRSFAADRDVPQESTSFGPYEQLIQRKPSGQMDSLSET</sequence>
<dbReference type="Proteomes" id="UP000827872">
    <property type="component" value="Linkage Group LG08"/>
</dbReference>
<gene>
    <name evidence="1" type="ORF">K3G42_009946</name>
</gene>